<dbReference type="PANTHER" id="PTHR43758">
    <property type="entry name" value="7,8-DIHYDRO-8-OXOGUANINE TRIPHOSPHATASE"/>
    <property type="match status" value="1"/>
</dbReference>
<proteinExistence type="inferred from homology"/>
<evidence type="ECO:0000256" key="5">
    <source>
        <dbReference type="ARBA" id="ARBA00022842"/>
    </source>
</evidence>
<dbReference type="InterPro" id="IPR015797">
    <property type="entry name" value="NUDIX_hydrolase-like_dom_sf"/>
</dbReference>
<evidence type="ECO:0000256" key="1">
    <source>
        <dbReference type="ARBA" id="ARBA00001946"/>
    </source>
</evidence>
<evidence type="ECO:0000256" key="6">
    <source>
        <dbReference type="RuleBase" id="RU003476"/>
    </source>
</evidence>
<dbReference type="NCBIfam" id="TIGR02705">
    <property type="entry name" value="nudix_YtkD"/>
    <property type="match status" value="1"/>
</dbReference>
<dbReference type="GO" id="GO:0005737">
    <property type="term" value="C:cytoplasm"/>
    <property type="evidence" value="ECO:0007669"/>
    <property type="project" value="TreeGrafter"/>
</dbReference>
<dbReference type="PROSITE" id="PS51462">
    <property type="entry name" value="NUDIX"/>
    <property type="match status" value="1"/>
</dbReference>
<dbReference type="Gene3D" id="3.90.79.10">
    <property type="entry name" value="Nucleoside Triphosphate Pyrophosphohydrolase"/>
    <property type="match status" value="1"/>
</dbReference>
<sequence>MFIFQDFYGNTVHFTFSKKQFRLDARHVFVICKYREFFVLTKHKKRGLEFPGGKVEEGESLEEAAVREVFEETGGIVQSLLHIAQYKVDFRNHSIVKNVYFAELSHMETKEDYMETDGPILLKSEFRPENLGDDYSFIMKDSVLQFCLDFLRKERLI</sequence>
<dbReference type="AlphaFoldDB" id="A0A9E8LWX7"/>
<dbReference type="RefSeq" id="WP_275419012.1">
    <property type="nucleotide sequence ID" value="NZ_CP106878.1"/>
</dbReference>
<evidence type="ECO:0000259" key="7">
    <source>
        <dbReference type="PROSITE" id="PS51462"/>
    </source>
</evidence>
<dbReference type="Proteomes" id="UP001164718">
    <property type="component" value="Chromosome"/>
</dbReference>
<dbReference type="InterPro" id="IPR000086">
    <property type="entry name" value="NUDIX_hydrolase_dom"/>
</dbReference>
<evidence type="ECO:0000256" key="2">
    <source>
        <dbReference type="ARBA" id="ARBA00005582"/>
    </source>
</evidence>
<keyword evidence="9" id="KW-1185">Reference proteome</keyword>
<gene>
    <name evidence="8" type="primary">ytkD</name>
    <name evidence="8" type="ORF">OE104_01510</name>
</gene>
<dbReference type="KEGG" id="faf:OE104_01510"/>
<dbReference type="PANTHER" id="PTHR43758:SF8">
    <property type="entry name" value="8-OXO-DGTP DIPHOSPHATASE YTKD-RELATED"/>
    <property type="match status" value="1"/>
</dbReference>
<dbReference type="GO" id="GO:0046872">
    <property type="term" value="F:metal ion binding"/>
    <property type="evidence" value="ECO:0007669"/>
    <property type="project" value="UniProtKB-KW"/>
</dbReference>
<keyword evidence="5" id="KW-0460">Magnesium</keyword>
<organism evidence="8 9">
    <name type="scientific">Fervidibacillus albus</name>
    <dbReference type="NCBI Taxonomy" id="2980026"/>
    <lineage>
        <taxon>Bacteria</taxon>
        <taxon>Bacillati</taxon>
        <taxon>Bacillota</taxon>
        <taxon>Bacilli</taxon>
        <taxon>Bacillales</taxon>
        <taxon>Bacillaceae</taxon>
        <taxon>Fervidibacillus</taxon>
    </lineage>
</organism>
<comment type="cofactor">
    <cofactor evidence="1">
        <name>Mg(2+)</name>
        <dbReference type="ChEBI" id="CHEBI:18420"/>
    </cofactor>
</comment>
<dbReference type="EMBL" id="CP106878">
    <property type="protein sequence ID" value="WAA11187.1"/>
    <property type="molecule type" value="Genomic_DNA"/>
</dbReference>
<accession>A0A9E8LWX7</accession>
<dbReference type="InterPro" id="IPR020084">
    <property type="entry name" value="NUDIX_hydrolase_CS"/>
</dbReference>
<protein>
    <submittedName>
        <fullName evidence="8">Nucleoside triphosphatase YtkD</fullName>
    </submittedName>
</protein>
<evidence type="ECO:0000313" key="9">
    <source>
        <dbReference type="Proteomes" id="UP001164718"/>
    </source>
</evidence>
<dbReference type="InterPro" id="IPR014078">
    <property type="entry name" value="Nudix_YtkD"/>
</dbReference>
<keyword evidence="3" id="KW-0479">Metal-binding</keyword>
<evidence type="ECO:0000256" key="4">
    <source>
        <dbReference type="ARBA" id="ARBA00022801"/>
    </source>
</evidence>
<dbReference type="InterPro" id="IPR020476">
    <property type="entry name" value="Nudix_hydrolase"/>
</dbReference>
<comment type="similarity">
    <text evidence="2 6">Belongs to the Nudix hydrolase family.</text>
</comment>
<dbReference type="SUPFAM" id="SSF55811">
    <property type="entry name" value="Nudix"/>
    <property type="match status" value="1"/>
</dbReference>
<dbReference type="Pfam" id="PF00293">
    <property type="entry name" value="NUDIX"/>
    <property type="match status" value="1"/>
</dbReference>
<dbReference type="PRINTS" id="PR00502">
    <property type="entry name" value="NUDIXFAMILY"/>
</dbReference>
<reference evidence="8" key="1">
    <citation type="submission" date="2022-09" db="EMBL/GenBank/DDBJ databases">
        <title>Complete Genomes of Fervidibacillus albus and Fervidibacillus halotolerans isolated from tidal flat sediments.</title>
        <authorList>
            <person name="Kwon K.K."/>
            <person name="Yang S.-H."/>
            <person name="Park M.J."/>
            <person name="Oh H.-M."/>
        </authorList>
    </citation>
    <scope>NUCLEOTIDE SEQUENCE</scope>
    <source>
        <strain evidence="8">MEBiC13591</strain>
    </source>
</reference>
<name>A0A9E8LWX7_9BACI</name>
<dbReference type="GO" id="GO:0016818">
    <property type="term" value="F:hydrolase activity, acting on acid anhydrides, in phosphorus-containing anhydrides"/>
    <property type="evidence" value="ECO:0007669"/>
    <property type="project" value="TreeGrafter"/>
</dbReference>
<evidence type="ECO:0000256" key="3">
    <source>
        <dbReference type="ARBA" id="ARBA00022723"/>
    </source>
</evidence>
<feature type="domain" description="Nudix hydrolase" evidence="7">
    <location>
        <begin position="11"/>
        <end position="157"/>
    </location>
</feature>
<dbReference type="PROSITE" id="PS00893">
    <property type="entry name" value="NUDIX_BOX"/>
    <property type="match status" value="1"/>
</dbReference>
<evidence type="ECO:0000313" key="8">
    <source>
        <dbReference type="EMBL" id="WAA11187.1"/>
    </source>
</evidence>
<keyword evidence="4 6" id="KW-0378">Hydrolase</keyword>